<keyword evidence="3" id="KW-1185">Reference proteome</keyword>
<gene>
    <name evidence="2" type="ORF">FHX47_000835</name>
</gene>
<dbReference type="EMBL" id="JACIBT010000001">
    <property type="protein sequence ID" value="MBB3667242.1"/>
    <property type="molecule type" value="Genomic_DNA"/>
</dbReference>
<dbReference type="Gene3D" id="3.40.50.620">
    <property type="entry name" value="HUPs"/>
    <property type="match status" value="1"/>
</dbReference>
<evidence type="ECO:0000313" key="2">
    <source>
        <dbReference type="EMBL" id="MBB3667242.1"/>
    </source>
</evidence>
<sequence length="570" mass="62031">MIERTDEPTAVCGAFGDLTEEHRRRAADMAQRAQTEGVDLSVQHQQAGIMVFGSSALQIVQLADGTLAAAWNAAGAADTADSWTETARTADACGFRILDGTGVVHGSVSGAQVIYVHAAEGAVFFSTRLRWLADTAERLTPDWQSWAEIIAFGAPLEGRTTFTDYHRLMPMEHIQLDETGTAQLRCAHWPWEDYTPQTPANLEDVTHETVEQMAATMRPYLEPAGVANPMLSGGRDSRMLTALALREAQQPEQVTAWTTSSDAGSALEELIGARVAQRLGVRQQIIVGGYADFGQDFRRYVDAVDYQASFHFWLTPVAQRLRQQSGPVFDGLGGGVFFGGGFADPPDADSMSAAELVEARIAARTRYLSAGPKVLSEPGAQAVSTRSRGRAVPLVEKYFDHPNGHTLAAYRMRSVPGIAQAPAKVLGGARPTVMPMIGDHVVRLALQLPHRVKADGAWYPDLLAASDLRLRGMATADDLVGTHHHKRRIASREGAGYLARLIRGSAVRDLLSKTLAQADPEEPHGLVVWQRLLNSQRPQHLIRGLAVLALWLEDYGSQLTETDPRRILDA</sequence>
<dbReference type="GO" id="GO:0006529">
    <property type="term" value="P:asparagine biosynthetic process"/>
    <property type="evidence" value="ECO:0007669"/>
    <property type="project" value="InterPro"/>
</dbReference>
<accession>A0A7W5TRE1</accession>
<proteinExistence type="predicted"/>
<dbReference type="InterPro" id="IPR001962">
    <property type="entry name" value="Asn_synthase"/>
</dbReference>
<dbReference type="RefSeq" id="WP_183357586.1">
    <property type="nucleotide sequence ID" value="NZ_BAABKR010000001.1"/>
</dbReference>
<comment type="caution">
    <text evidence="2">The sequence shown here is derived from an EMBL/GenBank/DDBJ whole genome shotgun (WGS) entry which is preliminary data.</text>
</comment>
<dbReference type="SUPFAM" id="SSF52402">
    <property type="entry name" value="Adenine nucleotide alpha hydrolases-like"/>
    <property type="match status" value="1"/>
</dbReference>
<feature type="domain" description="Asparagine synthetase" evidence="1">
    <location>
        <begin position="230"/>
        <end position="352"/>
    </location>
</feature>
<dbReference type="Pfam" id="PF00733">
    <property type="entry name" value="Asn_synthase"/>
    <property type="match status" value="1"/>
</dbReference>
<name>A0A7W5TRE1_9MICC</name>
<organism evidence="2 3">
    <name type="scientific">Garicola koreensis</name>
    <dbReference type="NCBI Taxonomy" id="1262554"/>
    <lineage>
        <taxon>Bacteria</taxon>
        <taxon>Bacillati</taxon>
        <taxon>Actinomycetota</taxon>
        <taxon>Actinomycetes</taxon>
        <taxon>Micrococcales</taxon>
        <taxon>Micrococcaceae</taxon>
        <taxon>Garicola</taxon>
    </lineage>
</organism>
<evidence type="ECO:0000313" key="3">
    <source>
        <dbReference type="Proteomes" id="UP000547528"/>
    </source>
</evidence>
<dbReference type="InterPro" id="IPR014729">
    <property type="entry name" value="Rossmann-like_a/b/a_fold"/>
</dbReference>
<reference evidence="2 3" key="1">
    <citation type="submission" date="2020-08" db="EMBL/GenBank/DDBJ databases">
        <title>Sequencing the genomes of 1000 actinobacteria strains.</title>
        <authorList>
            <person name="Klenk H.-P."/>
        </authorList>
    </citation>
    <scope>NUCLEOTIDE SEQUENCE [LARGE SCALE GENOMIC DNA]</scope>
    <source>
        <strain evidence="2 3">DSM 28238</strain>
    </source>
</reference>
<dbReference type="GO" id="GO:0004066">
    <property type="term" value="F:asparagine synthase (glutamine-hydrolyzing) activity"/>
    <property type="evidence" value="ECO:0007669"/>
    <property type="project" value="InterPro"/>
</dbReference>
<dbReference type="AlphaFoldDB" id="A0A7W5TRE1"/>
<dbReference type="Proteomes" id="UP000547528">
    <property type="component" value="Unassembled WGS sequence"/>
</dbReference>
<protein>
    <recommendedName>
        <fullName evidence="1">Asparagine synthetase domain-containing protein</fullName>
    </recommendedName>
</protein>
<evidence type="ECO:0000259" key="1">
    <source>
        <dbReference type="Pfam" id="PF00733"/>
    </source>
</evidence>